<dbReference type="PANTHER" id="PTHR15725:SF14">
    <property type="entry name" value="ZINC FINGER CCCH DOMAIN-CONTAINING PROTEIN 11A"/>
    <property type="match status" value="1"/>
</dbReference>
<keyword evidence="6" id="KW-1185">Reference proteome</keyword>
<evidence type="ECO:0000256" key="4">
    <source>
        <dbReference type="PROSITE-ProRule" id="PRU00723"/>
    </source>
</evidence>
<feature type="zinc finger region" description="C3H1-type" evidence="4">
    <location>
        <begin position="79"/>
        <end position="106"/>
    </location>
</feature>
<dbReference type="InterPro" id="IPR036855">
    <property type="entry name" value="Znf_CCCH_sf"/>
</dbReference>
<dbReference type="RefSeq" id="XP_017772676.1">
    <property type="nucleotide sequence ID" value="XM_017917187.1"/>
</dbReference>
<evidence type="ECO:0000313" key="7">
    <source>
        <dbReference type="RefSeq" id="XP_017772676.1"/>
    </source>
</evidence>
<evidence type="ECO:0000313" key="6">
    <source>
        <dbReference type="Proteomes" id="UP000695000"/>
    </source>
</evidence>
<feature type="domain" description="C3H1-type" evidence="5">
    <location>
        <begin position="79"/>
        <end position="106"/>
    </location>
</feature>
<dbReference type="Proteomes" id="UP000695000">
    <property type="component" value="Unplaced"/>
</dbReference>
<dbReference type="GeneID" id="108559830"/>
<feature type="domain" description="C3H1-type" evidence="5">
    <location>
        <begin position="21"/>
        <end position="48"/>
    </location>
</feature>
<proteinExistence type="predicted"/>
<dbReference type="Gene3D" id="4.10.1000.10">
    <property type="entry name" value="Zinc finger, CCCH-type"/>
    <property type="match status" value="1"/>
</dbReference>
<evidence type="ECO:0000256" key="2">
    <source>
        <dbReference type="ARBA" id="ARBA00022771"/>
    </source>
</evidence>
<gene>
    <name evidence="7" type="primary">LOC108559830</name>
</gene>
<dbReference type="SUPFAM" id="SSF90229">
    <property type="entry name" value="CCCH zinc finger"/>
    <property type="match status" value="1"/>
</dbReference>
<feature type="zinc finger region" description="C3H1-type" evidence="4">
    <location>
        <begin position="21"/>
        <end position="48"/>
    </location>
</feature>
<accession>A0ABM1MDM6</accession>
<dbReference type="InterPro" id="IPR000571">
    <property type="entry name" value="Znf_CCCH"/>
</dbReference>
<evidence type="ECO:0000256" key="1">
    <source>
        <dbReference type="ARBA" id="ARBA00022723"/>
    </source>
</evidence>
<name>A0ABM1MDM6_NICVS</name>
<dbReference type="Pfam" id="PF15663">
    <property type="entry name" value="zf-CCCH_3"/>
    <property type="match status" value="1"/>
</dbReference>
<dbReference type="SMART" id="SM00356">
    <property type="entry name" value="ZnF_C3H1"/>
    <property type="match status" value="3"/>
</dbReference>
<dbReference type="PANTHER" id="PTHR15725">
    <property type="entry name" value="ZN-FINGER, C-X8-C-X5-C-X3-H TYPE-CONTAINING"/>
    <property type="match status" value="1"/>
</dbReference>
<dbReference type="PROSITE" id="PS50103">
    <property type="entry name" value="ZF_C3H1"/>
    <property type="match status" value="2"/>
</dbReference>
<evidence type="ECO:0000256" key="3">
    <source>
        <dbReference type="ARBA" id="ARBA00022833"/>
    </source>
</evidence>
<organism evidence="6 7">
    <name type="scientific">Nicrophorus vespilloides</name>
    <name type="common">Boreal carrion beetle</name>
    <dbReference type="NCBI Taxonomy" id="110193"/>
    <lineage>
        <taxon>Eukaryota</taxon>
        <taxon>Metazoa</taxon>
        <taxon>Ecdysozoa</taxon>
        <taxon>Arthropoda</taxon>
        <taxon>Hexapoda</taxon>
        <taxon>Insecta</taxon>
        <taxon>Pterygota</taxon>
        <taxon>Neoptera</taxon>
        <taxon>Endopterygota</taxon>
        <taxon>Coleoptera</taxon>
        <taxon>Polyphaga</taxon>
        <taxon>Staphyliniformia</taxon>
        <taxon>Silphidae</taxon>
        <taxon>Nicrophorinae</taxon>
        <taxon>Nicrophorus</taxon>
    </lineage>
</organism>
<protein>
    <submittedName>
        <fullName evidence="7">Zinc finger CCCH domain-containing protein 11A-like isoform X1</fullName>
    </submittedName>
</protein>
<evidence type="ECO:0000259" key="5">
    <source>
        <dbReference type="PROSITE" id="PS50103"/>
    </source>
</evidence>
<dbReference type="InterPro" id="IPR041686">
    <property type="entry name" value="Znf-CCCH_3"/>
</dbReference>
<keyword evidence="3 4" id="KW-0862">Zinc</keyword>
<sequence>MPEDYYCLDNFFHKMTDLESPRKNNDCYFYYYSTCTKGDNCTFRHEPSALGCETTCSFWKEGKCINVHCNFRHMELRKNRKSIPCYWEAQPGGCKKPHCPFMHASSKALSDGESSDIKSPDPKEIDLCSKSNDNYAPVVDPLVVNFEEESDNESAPTQSPTKKQRIVNIKTLEEIKLEKIQAESAAYYSYADSTEKEDLDAEKIRIRIMRRINSSKQQESTENDISKIQILSLEEIRKRKQRNVELIPIEVVPARKQKIVLNKKRNIEQLDHTKVYSLNEIVELENKTAKRKCFENEEPYAKLVKLDYSDSEVSSTSKIEGRSSEESSRIQCVVSPVIRNQSNDSTNNNESYNSSIVRFDSNKLDDLLLEDDDYEMGSVNLKAEEDILKDIDNLLND</sequence>
<reference evidence="7" key="1">
    <citation type="submission" date="2025-08" db="UniProtKB">
        <authorList>
            <consortium name="RefSeq"/>
        </authorList>
    </citation>
    <scope>IDENTIFICATION</scope>
    <source>
        <tissue evidence="7">Whole Larva</tissue>
    </source>
</reference>
<keyword evidence="1 4" id="KW-0479">Metal-binding</keyword>
<keyword evidence="2 4" id="KW-0863">Zinc-finger</keyword>